<comment type="catalytic activity">
    <reaction evidence="6">
        <text>alpha-D-glucosamine 1-phosphate + acetyl-CoA = N-acetyl-alpha-D-glucosamine 1-phosphate + CoA + H(+)</text>
        <dbReference type="Rhea" id="RHEA:13725"/>
        <dbReference type="ChEBI" id="CHEBI:15378"/>
        <dbReference type="ChEBI" id="CHEBI:57287"/>
        <dbReference type="ChEBI" id="CHEBI:57288"/>
        <dbReference type="ChEBI" id="CHEBI:57776"/>
        <dbReference type="ChEBI" id="CHEBI:58516"/>
        <dbReference type="EC" id="2.3.1.157"/>
    </reaction>
</comment>
<feature type="region of interest" description="Disordered" evidence="9">
    <location>
        <begin position="1"/>
        <end position="25"/>
    </location>
</feature>
<evidence type="ECO:0000256" key="5">
    <source>
        <dbReference type="ARBA" id="ARBA00023315"/>
    </source>
</evidence>
<keyword evidence="4" id="KW-0548">Nucleotidyltransferase</keyword>
<evidence type="ECO:0000256" key="7">
    <source>
        <dbReference type="ARBA" id="ARBA00048493"/>
    </source>
</evidence>
<evidence type="ECO:0000256" key="6">
    <source>
        <dbReference type="ARBA" id="ARBA00048247"/>
    </source>
</evidence>
<evidence type="ECO:0000256" key="2">
    <source>
        <dbReference type="ARBA" id="ARBA00007947"/>
    </source>
</evidence>
<feature type="compositionally biased region" description="Pro residues" evidence="9">
    <location>
        <begin position="10"/>
        <end position="22"/>
    </location>
</feature>
<dbReference type="GO" id="GO:0003977">
    <property type="term" value="F:UDP-N-acetylglucosamine diphosphorylase activity"/>
    <property type="evidence" value="ECO:0007669"/>
    <property type="project" value="UniProtKB-EC"/>
</dbReference>
<dbReference type="PANTHER" id="PTHR43584">
    <property type="entry name" value="NUCLEOTIDYL TRANSFERASE"/>
    <property type="match status" value="1"/>
</dbReference>
<dbReference type="Proteomes" id="UP000316213">
    <property type="component" value="Unassembled WGS sequence"/>
</dbReference>
<comment type="function">
    <text evidence="8">Catalyzes the last two sequential reactions in the de novo biosynthetic pathway for UDP-N-acetylglucosamine (UDP-GlcNAc). The C-terminal domain catalyzes the transfer of acetyl group from acetyl coenzyme A to glucosamine-1-phosphate (GlcN-1-P) to produce N-acetylglucosamine-1-phosphate (GlcNAc-1-P), which is converted into UDP-GlcNAc by the transfer of uridine 5-monophosphate (from uridine 5-triphosphate), a reaction catalyzed by the N-terminal domain.</text>
</comment>
<dbReference type="Pfam" id="PF12804">
    <property type="entry name" value="NTP_transf_3"/>
    <property type="match status" value="1"/>
</dbReference>
<evidence type="ECO:0000256" key="4">
    <source>
        <dbReference type="ARBA" id="ARBA00022695"/>
    </source>
</evidence>
<keyword evidence="12" id="KW-1185">Reference proteome</keyword>
<evidence type="ECO:0000259" key="10">
    <source>
        <dbReference type="Pfam" id="PF12804"/>
    </source>
</evidence>
<protein>
    <submittedName>
        <fullName evidence="11">Bifunctional protein GlmU</fullName>
    </submittedName>
</protein>
<dbReference type="GO" id="GO:0019134">
    <property type="term" value="F:glucosamine-1-phosphate N-acetyltransferase activity"/>
    <property type="evidence" value="ECO:0007669"/>
    <property type="project" value="UniProtKB-EC"/>
</dbReference>
<proteinExistence type="inferred from homology"/>
<comment type="caution">
    <text evidence="11">The sequence shown here is derived from an EMBL/GenBank/DDBJ whole genome shotgun (WGS) entry which is preliminary data.</text>
</comment>
<comment type="similarity">
    <text evidence="2">In the N-terminal section; belongs to the N-acetylglucosamine-1-phosphate uridyltransferase family.</text>
</comment>
<evidence type="ECO:0000313" key="12">
    <source>
        <dbReference type="Proteomes" id="UP000316213"/>
    </source>
</evidence>
<evidence type="ECO:0000256" key="3">
    <source>
        <dbReference type="ARBA" id="ARBA00022679"/>
    </source>
</evidence>
<dbReference type="PANTHER" id="PTHR43584:SF3">
    <property type="entry name" value="BIFUNCTIONAL PROTEIN GLMU"/>
    <property type="match status" value="1"/>
</dbReference>
<gene>
    <name evidence="11" type="primary">glmU_3</name>
    <name evidence="11" type="ORF">Pla100_25980</name>
</gene>
<dbReference type="AlphaFoldDB" id="A0A5C6ABP9"/>
<dbReference type="InterPro" id="IPR025877">
    <property type="entry name" value="MobA-like_NTP_Trfase"/>
</dbReference>
<dbReference type="SUPFAM" id="SSF53448">
    <property type="entry name" value="Nucleotide-diphospho-sugar transferases"/>
    <property type="match status" value="1"/>
</dbReference>
<organism evidence="11 12">
    <name type="scientific">Neorhodopirellula pilleata</name>
    <dbReference type="NCBI Taxonomy" id="2714738"/>
    <lineage>
        <taxon>Bacteria</taxon>
        <taxon>Pseudomonadati</taxon>
        <taxon>Planctomycetota</taxon>
        <taxon>Planctomycetia</taxon>
        <taxon>Pirellulales</taxon>
        <taxon>Pirellulaceae</taxon>
        <taxon>Neorhodopirellula</taxon>
    </lineage>
</organism>
<evidence type="ECO:0000313" key="11">
    <source>
        <dbReference type="EMBL" id="TWT97444.1"/>
    </source>
</evidence>
<feature type="domain" description="MobA-like NTP transferase" evidence="10">
    <location>
        <begin position="32"/>
        <end position="155"/>
    </location>
</feature>
<comment type="similarity">
    <text evidence="1">In the C-terminal section; belongs to the transferase hexapeptide repeat family.</text>
</comment>
<dbReference type="InterPro" id="IPR029044">
    <property type="entry name" value="Nucleotide-diphossugar_trans"/>
</dbReference>
<evidence type="ECO:0000256" key="8">
    <source>
        <dbReference type="ARBA" id="ARBA00049628"/>
    </source>
</evidence>
<dbReference type="CDD" id="cd02540">
    <property type="entry name" value="GT2_GlmU_N_bac"/>
    <property type="match status" value="1"/>
</dbReference>
<evidence type="ECO:0000256" key="9">
    <source>
        <dbReference type="SAM" id="MobiDB-lite"/>
    </source>
</evidence>
<dbReference type="Gene3D" id="3.90.550.10">
    <property type="entry name" value="Spore Coat Polysaccharide Biosynthesis Protein SpsA, Chain A"/>
    <property type="match status" value="1"/>
</dbReference>
<sequence length="276" mass="30039">MNVSPENASGPPPETAPMPPTTVPAGDLDPMVVVLAAGKGTRMNSDLPKVLCRVVDRPMIHFVLDAADQAGIGKKIVVVGYEAQQVRAELDSRGQADIVYALQSEQLGTGHAVQMCLEHLQGHQGLTLVIAGDSPLVQSESLRTLIDHFDRTRPALLLGTLTKDNPEGLGRILRNEQGQFIGIVEHKDATEAERQTKEVNMSTYLFSTPDLVWALSNLSNENAQGEYYLTDCARLLREAGRDVEALPVLKDCESLSINNPDELALVDQTMRKMGYA</sequence>
<comment type="catalytic activity">
    <reaction evidence="7">
        <text>N-acetyl-alpha-D-glucosamine 1-phosphate + UTP + H(+) = UDP-N-acetyl-alpha-D-glucosamine + diphosphate</text>
        <dbReference type="Rhea" id="RHEA:13509"/>
        <dbReference type="ChEBI" id="CHEBI:15378"/>
        <dbReference type="ChEBI" id="CHEBI:33019"/>
        <dbReference type="ChEBI" id="CHEBI:46398"/>
        <dbReference type="ChEBI" id="CHEBI:57705"/>
        <dbReference type="ChEBI" id="CHEBI:57776"/>
        <dbReference type="EC" id="2.7.7.23"/>
    </reaction>
</comment>
<keyword evidence="5" id="KW-0012">Acyltransferase</keyword>
<accession>A0A5C6ABP9</accession>
<name>A0A5C6ABP9_9BACT</name>
<dbReference type="InterPro" id="IPR050065">
    <property type="entry name" value="GlmU-like"/>
</dbReference>
<reference evidence="11 12" key="1">
    <citation type="submission" date="2019-02" db="EMBL/GenBank/DDBJ databases">
        <title>Deep-cultivation of Planctomycetes and their phenomic and genomic characterization uncovers novel biology.</title>
        <authorList>
            <person name="Wiegand S."/>
            <person name="Jogler M."/>
            <person name="Boedeker C."/>
            <person name="Pinto D."/>
            <person name="Vollmers J."/>
            <person name="Rivas-Marin E."/>
            <person name="Kohn T."/>
            <person name="Peeters S.H."/>
            <person name="Heuer A."/>
            <person name="Rast P."/>
            <person name="Oberbeckmann S."/>
            <person name="Bunk B."/>
            <person name="Jeske O."/>
            <person name="Meyerdierks A."/>
            <person name="Storesund J.E."/>
            <person name="Kallscheuer N."/>
            <person name="Luecker S."/>
            <person name="Lage O.M."/>
            <person name="Pohl T."/>
            <person name="Merkel B.J."/>
            <person name="Hornburger P."/>
            <person name="Mueller R.-W."/>
            <person name="Bruemmer F."/>
            <person name="Labrenz M."/>
            <person name="Spormann A.M."/>
            <person name="Op Den Camp H."/>
            <person name="Overmann J."/>
            <person name="Amann R."/>
            <person name="Jetten M.S.M."/>
            <person name="Mascher T."/>
            <person name="Medema M.H."/>
            <person name="Devos D.P."/>
            <person name="Kaster A.-K."/>
            <person name="Ovreas L."/>
            <person name="Rohde M."/>
            <person name="Galperin M.Y."/>
            <person name="Jogler C."/>
        </authorList>
    </citation>
    <scope>NUCLEOTIDE SEQUENCE [LARGE SCALE GENOMIC DNA]</scope>
    <source>
        <strain evidence="11 12">Pla100</strain>
    </source>
</reference>
<dbReference type="EMBL" id="SJPM01000004">
    <property type="protein sequence ID" value="TWT97444.1"/>
    <property type="molecule type" value="Genomic_DNA"/>
</dbReference>
<evidence type="ECO:0000256" key="1">
    <source>
        <dbReference type="ARBA" id="ARBA00007707"/>
    </source>
</evidence>
<keyword evidence="3" id="KW-0808">Transferase</keyword>